<feature type="region of interest" description="Disordered" evidence="1">
    <location>
        <begin position="768"/>
        <end position="827"/>
    </location>
</feature>
<accession>A0A0M8ZYS1</accession>
<feature type="compositionally biased region" description="Basic and acidic residues" evidence="1">
    <location>
        <begin position="1711"/>
        <end position="1725"/>
    </location>
</feature>
<feature type="region of interest" description="Disordered" evidence="1">
    <location>
        <begin position="1390"/>
        <end position="1410"/>
    </location>
</feature>
<dbReference type="PANTHER" id="PTHR46145:SF4">
    <property type="entry name" value="HEPARANASE"/>
    <property type="match status" value="1"/>
</dbReference>
<feature type="region of interest" description="Disordered" evidence="1">
    <location>
        <begin position="598"/>
        <end position="617"/>
    </location>
</feature>
<dbReference type="Gene3D" id="3.20.20.80">
    <property type="entry name" value="Glycosidases"/>
    <property type="match status" value="1"/>
</dbReference>
<gene>
    <name evidence="3" type="ORF">WN51_01452</name>
</gene>
<reference evidence="3 4" key="1">
    <citation type="submission" date="2015-07" db="EMBL/GenBank/DDBJ databases">
        <title>The genome of Melipona quadrifasciata.</title>
        <authorList>
            <person name="Pan H."/>
            <person name="Kapheim K."/>
        </authorList>
    </citation>
    <scope>NUCLEOTIDE SEQUENCE [LARGE SCALE GENOMIC DNA]</scope>
    <source>
        <strain evidence="3">0111107301</strain>
        <tissue evidence="3">Whole body</tissue>
    </source>
</reference>
<evidence type="ECO:0000256" key="1">
    <source>
        <dbReference type="SAM" id="MobiDB-lite"/>
    </source>
</evidence>
<feature type="compositionally biased region" description="Polar residues" evidence="1">
    <location>
        <begin position="1157"/>
        <end position="1172"/>
    </location>
</feature>
<feature type="region of interest" description="Disordered" evidence="1">
    <location>
        <begin position="628"/>
        <end position="650"/>
    </location>
</feature>
<feature type="compositionally biased region" description="Basic and acidic residues" evidence="1">
    <location>
        <begin position="1649"/>
        <end position="1696"/>
    </location>
</feature>
<dbReference type="PANTHER" id="PTHR46145">
    <property type="entry name" value="HEPARANASE"/>
    <property type="match status" value="1"/>
</dbReference>
<sequence length="1918" mass="217357">MKYRRRSFVILFVLFGLATPRCSSEEITLSINLEEPIAVTDEKFLSLTIDPVTLLAGNALSTNFERSINLARALSPAYLRFGGPRNSLYYFTDSNSQDTDDERKIVLSESDWVLTHQWAEKAGLDVIACISPENRQKKFGESENAREIVSFNDHMDFNANWQLGYGKQTVGLRKVLDEYPRYSRSIVTGPDVVAYNSVKYQEYLRDYLGVAAPALSAITWHPDFDSVTLGNGGAFVHQDNLEEQKEEMLKVIGRFIESKPLWIAESSPEECKSSFIGALVLTRRLGNAAKLNAKVFMRQPTDLARPTPDYWVSLLHKTLVEREVFDARIQTSNENHIYLYCQCAKASNRHKRGSIVIFGVNLSPEDVAINFEGAEITAVHEYVLSPGLDAPNRMFAKTIFLNDKLLTLTNNTIPEIRPKVLNDAKGVDLQLQSGDISFWVVPDLKIKSCMRSEETSRAKPSRNYKSVEKVKIHVKRSVRRAAATNEKMNRISDYGSTFKSNIKRELKRLKRFVKRKLDDYESRSLLNVRGLSGERTGDVSAQPEENMQSKLQEFKKRLGRLRGLLASSDTRIELRKPIADLVTDAIALTTKIQNTLKSVKKQTGQENRKRSSDSVRESLNTLYERLARGNLDEPIDSEGRGTDRESKRTRRDLLAEIGSTDLERDGHLRGAAGNGRDRNTFRELFEANLPGEDFSEDDAFHEHSPLNRGYDYVFVENSPLHRDYSGNDELKIRRKLSRMDYEVANDRPWAGRESIYDYHFHEPADLAESLTPSRKNDRLGNEKEPKLAGTRSKEDHKVQGDNGGSRGASDYHESSDLPRNHRPIYGPLIEPDASVLRYVLTGRPSNERKNYYARKKSPPDYHPSSIKKEPGFPIGSDYRGNQRSKRKDEDLQATFDEEMINEDDANSRDCKCRVVRNSKSCRSKRDAVESLESLEHEVDQIPVAGQLSKDIVKSNVREDTDVEVFSEFSRHPFEKELRAESPSKGINRESSSEPLKSAEASLEDSNEDVLDRSDVEEFSVPPRSTPAENWELQDESSNVEIARNEKTTPWSSQMETSVENNREIPTLQSRSDFETLLADPKSSTLDLKAPDESAFFLGGPDEKRGQEEAINTAKHTGFNRESSTPAVVVGEEKGDAGEVGTPRAESSSTTVEAVSSLSEGTIGQESENNYDNGSVVGANSKREAKLRVAQLPREKAEVAGPPAPSKRRLNVSKPRASKAVETLRALKDLFLKLKEETRGSTSAAKWRSRLNTRRNEARQIEQLRKKLRDKRQMILQSFERGIRGVTDGTEQDPEGRKLKRREAWERIRESEDFRDMIDREKLAYALMYQPARYCSKREVGSSEVEAPEVTEIVRARNVRRRVFNPSDRRNFRDREHLDPGKLRKIIQLANLHRGEKSSRGKSEERKGNSDKVYLAVVEDIERPRIFYYEEDPESEEEKGDAQALPPRSLYGSKYSRPLQQPYRESLKAAQYSEEEDQEESDELPEGREIYIIDPSEYKGGDPPMQLYGTPSKSGINLKKIISRKPGSSYESRETSQPARKHDESSPDAIAEEIVKTIFGDVDSRVEELFKMSARLDGEEDESFQEEDTDEREENGENCETEKTDAQGVRCLRESDRDVSEGETQTGEDDYVSEALISRENATDAGISAEDSKGEDAARVRERRDADIGSKEYLTRKVSDASRKSESELDKNKKRSGDASYGDENVSNMQELRNEKQDKDNKEANLKEAPLSDISETLRVLPWIRKLNRLRREAMNRETNENKAEKVQPSELQHLDLDGSSSPRSLISSQIDDVEKSLIQKIPLEKFSTSGRNANKRKNIKRNNDDGLSSLLQRSIPKLGNVVVNGLNKAENFTGSVERLIMNLDEKYNKTLKEEQRRDSASTGSIGSTQNVLHNAVANIKKIFILLSGITNLLQGNQE</sequence>
<feature type="signal peptide" evidence="2">
    <location>
        <begin position="1"/>
        <end position="24"/>
    </location>
</feature>
<dbReference type="SUPFAM" id="SSF51445">
    <property type="entry name" value="(Trans)glycosidases"/>
    <property type="match status" value="1"/>
</dbReference>
<dbReference type="EMBL" id="KQ435821">
    <property type="protein sequence ID" value="KOX72353.1"/>
    <property type="molecule type" value="Genomic_DNA"/>
</dbReference>
<dbReference type="Proteomes" id="UP000053105">
    <property type="component" value="Unassembled WGS sequence"/>
</dbReference>
<protein>
    <submittedName>
        <fullName evidence="3">Heparanase</fullName>
    </submittedName>
</protein>
<feature type="chain" id="PRO_5005830847" evidence="2">
    <location>
        <begin position="25"/>
        <end position="1918"/>
    </location>
</feature>
<dbReference type="GO" id="GO:0005615">
    <property type="term" value="C:extracellular space"/>
    <property type="evidence" value="ECO:0007669"/>
    <property type="project" value="TreeGrafter"/>
</dbReference>
<feature type="compositionally biased region" description="Basic and acidic residues" evidence="1">
    <location>
        <begin position="774"/>
        <end position="799"/>
    </location>
</feature>
<organism evidence="3 4">
    <name type="scientific">Melipona quadrifasciata</name>
    <dbReference type="NCBI Taxonomy" id="166423"/>
    <lineage>
        <taxon>Eukaryota</taxon>
        <taxon>Metazoa</taxon>
        <taxon>Ecdysozoa</taxon>
        <taxon>Arthropoda</taxon>
        <taxon>Hexapoda</taxon>
        <taxon>Insecta</taxon>
        <taxon>Pterygota</taxon>
        <taxon>Neoptera</taxon>
        <taxon>Endopterygota</taxon>
        <taxon>Hymenoptera</taxon>
        <taxon>Apocrita</taxon>
        <taxon>Aculeata</taxon>
        <taxon>Apoidea</taxon>
        <taxon>Anthophila</taxon>
        <taxon>Apidae</taxon>
        <taxon>Melipona</taxon>
    </lineage>
</organism>
<feature type="compositionally biased region" description="Polar residues" evidence="1">
    <location>
        <begin position="1047"/>
        <end position="1059"/>
    </location>
</feature>
<evidence type="ECO:0000256" key="2">
    <source>
        <dbReference type="SAM" id="SignalP"/>
    </source>
</evidence>
<feature type="compositionally biased region" description="Acidic residues" evidence="1">
    <location>
        <begin position="1429"/>
        <end position="1438"/>
    </location>
</feature>
<feature type="region of interest" description="Disordered" evidence="1">
    <location>
        <begin position="1112"/>
        <end position="1178"/>
    </location>
</feature>
<feature type="compositionally biased region" description="Basic and acidic residues" evidence="1">
    <location>
        <begin position="809"/>
        <end position="819"/>
    </location>
</feature>
<evidence type="ECO:0000313" key="3">
    <source>
        <dbReference type="EMBL" id="KOX72353.1"/>
    </source>
</evidence>
<evidence type="ECO:0000313" key="4">
    <source>
        <dbReference type="Proteomes" id="UP000053105"/>
    </source>
</evidence>
<feature type="region of interest" description="Disordered" evidence="1">
    <location>
        <begin position="1429"/>
        <end position="1548"/>
    </location>
</feature>
<feature type="region of interest" description="Disordered" evidence="1">
    <location>
        <begin position="1192"/>
        <end position="1215"/>
    </location>
</feature>
<dbReference type="GO" id="GO:0031012">
    <property type="term" value="C:extracellular matrix"/>
    <property type="evidence" value="ECO:0007669"/>
    <property type="project" value="TreeGrafter"/>
</dbReference>
<feature type="region of interest" description="Disordered" evidence="1">
    <location>
        <begin position="1754"/>
        <end position="1786"/>
    </location>
</feature>
<dbReference type="InterPro" id="IPR017853">
    <property type="entry name" value="GH"/>
</dbReference>
<feature type="compositionally biased region" description="Acidic residues" evidence="1">
    <location>
        <begin position="1472"/>
        <end position="1483"/>
    </location>
</feature>
<feature type="region of interest" description="Disordered" evidence="1">
    <location>
        <begin position="849"/>
        <end position="889"/>
    </location>
</feature>
<feature type="region of interest" description="Disordered" evidence="1">
    <location>
        <begin position="1572"/>
        <end position="1727"/>
    </location>
</feature>
<feature type="compositionally biased region" description="Basic and acidic residues" evidence="1">
    <location>
        <begin position="1392"/>
        <end position="1409"/>
    </location>
</feature>
<dbReference type="STRING" id="166423.A0A0M8ZYS1"/>
<name>A0A0M8ZYS1_9HYME</name>
<feature type="compositionally biased region" description="Basic and acidic residues" evidence="1">
    <location>
        <begin position="1754"/>
        <end position="1776"/>
    </location>
</feature>
<dbReference type="OrthoDB" id="726732at2759"/>
<keyword evidence="2" id="KW-0732">Signal</keyword>
<feature type="region of interest" description="Disordered" evidence="1">
    <location>
        <begin position="972"/>
        <end position="1070"/>
    </location>
</feature>
<feature type="compositionally biased region" description="Basic and acidic residues" evidence="1">
    <location>
        <begin position="606"/>
        <end position="616"/>
    </location>
</feature>
<keyword evidence="4" id="KW-1185">Reference proteome</keyword>
<feature type="compositionally biased region" description="Basic and acidic residues" evidence="1">
    <location>
        <begin position="1484"/>
        <end position="1499"/>
    </location>
</feature>
<proteinExistence type="predicted"/>
<feature type="compositionally biased region" description="Low complexity" evidence="1">
    <location>
        <begin position="1144"/>
        <end position="1156"/>
    </location>
</feature>
<feature type="compositionally biased region" description="Basic and acidic residues" evidence="1">
    <location>
        <begin position="1599"/>
        <end position="1619"/>
    </location>
</feature>
<feature type="compositionally biased region" description="Acidic residues" evidence="1">
    <location>
        <begin position="1577"/>
        <end position="1598"/>
    </location>
</feature>
<feature type="compositionally biased region" description="Basic and acidic residues" evidence="1">
    <location>
        <begin position="972"/>
        <end position="991"/>
    </location>
</feature>